<feature type="domain" description="SH2" evidence="6">
    <location>
        <begin position="280"/>
        <end position="388"/>
    </location>
</feature>
<feature type="region of interest" description="Disordered" evidence="5">
    <location>
        <begin position="182"/>
        <end position="216"/>
    </location>
</feature>
<dbReference type="PANTHER" id="PTHR45734:SF6">
    <property type="entry name" value="TENSIN-4"/>
    <property type="match status" value="1"/>
</dbReference>
<proteinExistence type="inferred from homology"/>
<dbReference type="Proteomes" id="UP000515150">
    <property type="component" value="Chromosome 1"/>
</dbReference>
<dbReference type="Pfam" id="PF00017">
    <property type="entry name" value="SH2"/>
    <property type="match status" value="1"/>
</dbReference>
<dbReference type="InterPro" id="IPR006020">
    <property type="entry name" value="PTB/PI_dom"/>
</dbReference>
<keyword evidence="3 4" id="KW-0727">SH2 domain</keyword>
<feature type="region of interest" description="Disordered" evidence="5">
    <location>
        <begin position="113"/>
        <end position="161"/>
    </location>
</feature>
<dbReference type="InterPro" id="IPR011993">
    <property type="entry name" value="PH-like_dom_sf"/>
</dbReference>
<dbReference type="CDD" id="cd01213">
    <property type="entry name" value="PTB_tensin"/>
    <property type="match status" value="1"/>
</dbReference>
<dbReference type="SUPFAM" id="SSF50729">
    <property type="entry name" value="PH domain-like"/>
    <property type="match status" value="1"/>
</dbReference>
<dbReference type="GO" id="GO:0005925">
    <property type="term" value="C:focal adhesion"/>
    <property type="evidence" value="ECO:0007669"/>
    <property type="project" value="UniProtKB-SubCell"/>
</dbReference>
<dbReference type="PANTHER" id="PTHR45734">
    <property type="entry name" value="TENSIN"/>
    <property type="match status" value="1"/>
</dbReference>
<reference evidence="8" key="1">
    <citation type="submission" date="2025-08" db="UniProtKB">
        <authorList>
            <consortium name="RefSeq"/>
        </authorList>
    </citation>
    <scope>IDENTIFICATION</scope>
</reference>
<comment type="subcellular location">
    <subcellularLocation>
        <location evidence="1">Cell junction</location>
        <location evidence="1">Focal adhesion</location>
    </subcellularLocation>
</comment>
<dbReference type="OrthoDB" id="6273691at2759"/>
<dbReference type="SMART" id="SM00252">
    <property type="entry name" value="SH2"/>
    <property type="match status" value="1"/>
</dbReference>
<evidence type="ECO:0000256" key="3">
    <source>
        <dbReference type="ARBA" id="ARBA00022999"/>
    </source>
</evidence>
<feature type="compositionally biased region" description="Low complexity" evidence="5">
    <location>
        <begin position="143"/>
        <end position="161"/>
    </location>
</feature>
<evidence type="ECO:0000256" key="2">
    <source>
        <dbReference type="ARBA" id="ARBA00007881"/>
    </source>
</evidence>
<name>A0A6P7MN08_BETSP</name>
<evidence type="ECO:0000256" key="1">
    <source>
        <dbReference type="ARBA" id="ARBA00004246"/>
    </source>
</evidence>
<dbReference type="Gene3D" id="3.30.505.10">
    <property type="entry name" value="SH2 domain"/>
    <property type="match status" value="1"/>
</dbReference>
<protein>
    <submittedName>
        <fullName evidence="8">Tensin-4</fullName>
    </submittedName>
</protein>
<evidence type="ECO:0000256" key="4">
    <source>
        <dbReference type="PROSITE-ProRule" id="PRU00191"/>
    </source>
</evidence>
<accession>A0A6P7MN08</accession>
<dbReference type="PROSITE" id="PS50001">
    <property type="entry name" value="SH2"/>
    <property type="match status" value="1"/>
</dbReference>
<dbReference type="SMART" id="SM00462">
    <property type="entry name" value="PTB"/>
    <property type="match status" value="1"/>
</dbReference>
<evidence type="ECO:0000313" key="7">
    <source>
        <dbReference type="Proteomes" id="UP000515150"/>
    </source>
</evidence>
<organism evidence="7 8">
    <name type="scientific">Betta splendens</name>
    <name type="common">Siamese fighting fish</name>
    <dbReference type="NCBI Taxonomy" id="158456"/>
    <lineage>
        <taxon>Eukaryota</taxon>
        <taxon>Metazoa</taxon>
        <taxon>Chordata</taxon>
        <taxon>Craniata</taxon>
        <taxon>Vertebrata</taxon>
        <taxon>Euteleostomi</taxon>
        <taxon>Actinopterygii</taxon>
        <taxon>Neopterygii</taxon>
        <taxon>Teleostei</taxon>
        <taxon>Neoteleostei</taxon>
        <taxon>Acanthomorphata</taxon>
        <taxon>Anabantaria</taxon>
        <taxon>Anabantiformes</taxon>
        <taxon>Anabantoidei</taxon>
        <taxon>Osphronemidae</taxon>
        <taxon>Betta</taxon>
    </lineage>
</organism>
<dbReference type="Pfam" id="PF08416">
    <property type="entry name" value="PTB"/>
    <property type="match status" value="1"/>
</dbReference>
<dbReference type="PRINTS" id="PR00401">
    <property type="entry name" value="SH2DOMAIN"/>
</dbReference>
<dbReference type="RefSeq" id="XP_029007234.1">
    <property type="nucleotide sequence ID" value="XM_029151401.3"/>
</dbReference>
<evidence type="ECO:0000313" key="8">
    <source>
        <dbReference type="RefSeq" id="XP_029007234.1"/>
    </source>
</evidence>
<evidence type="ECO:0000256" key="5">
    <source>
        <dbReference type="SAM" id="MobiDB-lite"/>
    </source>
</evidence>
<comment type="similarity">
    <text evidence="2">Belongs to the PTEN phosphatase protein family.</text>
</comment>
<dbReference type="InterPro" id="IPR033929">
    <property type="entry name" value="Tensin_PTB"/>
</dbReference>
<dbReference type="KEGG" id="bspl:114855857"/>
<dbReference type="InterPro" id="IPR013625">
    <property type="entry name" value="PTB"/>
</dbReference>
<dbReference type="AlphaFoldDB" id="A0A6P7MN08"/>
<dbReference type="SUPFAM" id="SSF55550">
    <property type="entry name" value="SH2 domain"/>
    <property type="match status" value="1"/>
</dbReference>
<keyword evidence="7" id="KW-1185">Reference proteome</keyword>
<dbReference type="GeneID" id="114855857"/>
<gene>
    <name evidence="8" type="primary">LOC114855857</name>
</gene>
<feature type="compositionally biased region" description="Low complexity" evidence="5">
    <location>
        <begin position="203"/>
        <end position="216"/>
    </location>
</feature>
<dbReference type="InterPro" id="IPR051484">
    <property type="entry name" value="Tensin_PTEN_phosphatase"/>
</dbReference>
<dbReference type="Gene3D" id="2.30.29.30">
    <property type="entry name" value="Pleckstrin-homology domain (PH domain)/Phosphotyrosine-binding domain (PTB)"/>
    <property type="match status" value="1"/>
</dbReference>
<dbReference type="InterPro" id="IPR000980">
    <property type="entry name" value="SH2"/>
</dbReference>
<dbReference type="InParanoid" id="A0A6P7MN08"/>
<sequence>MPAAEGVANMIPNRVLRVGQTVRLEGQEAVKPQPSGHHDDELNLSLDKLNQLILELDPTFEPIQVPKSPLCVRSPAADDSSHFVLVPRGCAAGAPPTRSPSVAVPAQRCSPAGALAFSSSPTRRLPPLPCGSSRRPPASSQGSLRPSRSNRSSASSSCSDTSYMLGSNLSLAGEDADSPESIFVGSFGSSSDGSRAKRGPQEPSGRAGPCAAASPSGSWTDVPVLLVNGAPQPDPGPDFTELLQTVLVSNPKPPSPHSLQSRFHGSQPSMKFVMDTSKFWFRPHVSRAEAEALVKDKEAGTFVVRDSTSYRGSFGLAMKVNQSPSSSPACPGESGSDLVRHFLIESSAKGVRIKGSSQEPYFGSLSALVYQHTITAYALPCRLLLHPQEPGTADDGDDDESASKEKNKLACNFIYLNTVSVEMLTGPCAVHKAASSTLASAPGSLTPTVVNLKVSPKGVTLTDINRKLFFRRHYPAHLLSYCGEDPDARLWLRGTSFGARMFGFVAKGTESGRENVCHIFAEHDPLQPCNKVVEVVQAAIAKL</sequence>
<evidence type="ECO:0000259" key="6">
    <source>
        <dbReference type="PROSITE" id="PS50001"/>
    </source>
</evidence>
<dbReference type="InterPro" id="IPR036860">
    <property type="entry name" value="SH2_dom_sf"/>
</dbReference>